<reference evidence="3" key="1">
    <citation type="submission" date="2025-08" db="UniProtKB">
        <authorList>
            <consortium name="RefSeq"/>
        </authorList>
    </citation>
    <scope>IDENTIFICATION</scope>
</reference>
<accession>A0AB40AEQ9</accession>
<proteinExistence type="predicted"/>
<dbReference type="RefSeq" id="XP_036677294.3">
    <property type="nucleotide sequence ID" value="XM_036821399.3"/>
</dbReference>
<organism evidence="2 3">
    <name type="scientific">Drosophila suzukii</name>
    <name type="common">Spotted-wing drosophila fruit fly</name>
    <dbReference type="NCBI Taxonomy" id="28584"/>
    <lineage>
        <taxon>Eukaryota</taxon>
        <taxon>Metazoa</taxon>
        <taxon>Ecdysozoa</taxon>
        <taxon>Arthropoda</taxon>
        <taxon>Hexapoda</taxon>
        <taxon>Insecta</taxon>
        <taxon>Pterygota</taxon>
        <taxon>Neoptera</taxon>
        <taxon>Endopterygota</taxon>
        <taxon>Diptera</taxon>
        <taxon>Brachycera</taxon>
        <taxon>Muscomorpha</taxon>
        <taxon>Ephydroidea</taxon>
        <taxon>Drosophilidae</taxon>
        <taxon>Drosophila</taxon>
        <taxon>Sophophora</taxon>
    </lineage>
</organism>
<evidence type="ECO:0000313" key="2">
    <source>
        <dbReference type="Proteomes" id="UP001652628"/>
    </source>
</evidence>
<name>A0AB40AEQ9_DROSZ</name>
<gene>
    <name evidence="3" type="primary">LOC118878425</name>
</gene>
<dbReference type="GO" id="GO:0046982">
    <property type="term" value="F:protein heterodimerization activity"/>
    <property type="evidence" value="ECO:0007669"/>
    <property type="project" value="InterPro"/>
</dbReference>
<evidence type="ECO:0000313" key="3">
    <source>
        <dbReference type="RefSeq" id="XP_036677294.3"/>
    </source>
</evidence>
<feature type="compositionally biased region" description="Basic residues" evidence="1">
    <location>
        <begin position="344"/>
        <end position="356"/>
    </location>
</feature>
<feature type="compositionally biased region" description="Low complexity" evidence="1">
    <location>
        <begin position="313"/>
        <end position="322"/>
    </location>
</feature>
<feature type="compositionally biased region" description="Polar residues" evidence="1">
    <location>
        <begin position="177"/>
        <end position="188"/>
    </location>
</feature>
<dbReference type="GeneID" id="118878425"/>
<dbReference type="Gene3D" id="1.10.20.10">
    <property type="entry name" value="Histone, subunit A"/>
    <property type="match status" value="1"/>
</dbReference>
<feature type="compositionally biased region" description="Basic and acidic residues" evidence="1">
    <location>
        <begin position="88"/>
        <end position="101"/>
    </location>
</feature>
<dbReference type="AlphaFoldDB" id="A0AB40AEQ9"/>
<protein>
    <submittedName>
        <fullName evidence="3">Proteoglycan 4-like</fullName>
    </submittedName>
</protein>
<feature type="compositionally biased region" description="Polar residues" evidence="1">
    <location>
        <begin position="104"/>
        <end position="115"/>
    </location>
</feature>
<feature type="compositionally biased region" description="Basic and acidic residues" evidence="1">
    <location>
        <begin position="142"/>
        <end position="158"/>
    </location>
</feature>
<evidence type="ECO:0000256" key="1">
    <source>
        <dbReference type="SAM" id="MobiDB-lite"/>
    </source>
</evidence>
<feature type="region of interest" description="Disordered" evidence="1">
    <location>
        <begin position="80"/>
        <end position="356"/>
    </location>
</feature>
<keyword evidence="2" id="KW-1185">Reference proteome</keyword>
<dbReference type="InterPro" id="IPR009072">
    <property type="entry name" value="Histone-fold"/>
</dbReference>
<dbReference type="Proteomes" id="UP001652628">
    <property type="component" value="Chromosome X"/>
</dbReference>
<sequence>MAKKTNYKMPERNLDLPADMAFVNNLLKDLGLEADSSSRGVILDLAYTLARDKLVEAQRFATMANRSNVSVEDLHMADPERAVPLVKVPKESTENLEKEMETDQPGTSAKASAQASKPLAKEASQEPGSSKGPMLSTSRDGQVGKKADLKPKGAEQAKPKPKTRASTSKQVEPPATPTISGTAPSQRTPRVAKKPRIGASSSNPVEPPATPTTSGAAPVQRTPRVAKKPRIGASSSNPVEPPATPTTSGAAPVQRTPRVAKKPRIGASSSNPVEPPATPTTSGAAPVQRTPKVAKKPRGGASASNPVEPPATPTTSGAGPSQPVAPPATPTTSGAGPSQPTPKVVKKPRTRIIYKK</sequence>